<reference evidence="2" key="1">
    <citation type="submission" date="2015-01" db="EMBL/GenBank/DDBJ databases">
        <authorList>
            <person name="Aksoy S."/>
            <person name="Warren W."/>
            <person name="Wilson R.K."/>
        </authorList>
    </citation>
    <scope>NUCLEOTIDE SEQUENCE [LARGE SCALE GENOMIC DNA]</scope>
    <source>
        <strain evidence="2">IAEA</strain>
    </source>
</reference>
<evidence type="ECO:0000313" key="1">
    <source>
        <dbReference type="EnsemblMetazoa" id="GPPI015373-PA"/>
    </source>
</evidence>
<organism evidence="1 2">
    <name type="scientific">Glossina palpalis gambiensis</name>
    <dbReference type="NCBI Taxonomy" id="67801"/>
    <lineage>
        <taxon>Eukaryota</taxon>
        <taxon>Metazoa</taxon>
        <taxon>Ecdysozoa</taxon>
        <taxon>Arthropoda</taxon>
        <taxon>Hexapoda</taxon>
        <taxon>Insecta</taxon>
        <taxon>Pterygota</taxon>
        <taxon>Neoptera</taxon>
        <taxon>Endopterygota</taxon>
        <taxon>Diptera</taxon>
        <taxon>Brachycera</taxon>
        <taxon>Muscomorpha</taxon>
        <taxon>Hippoboscoidea</taxon>
        <taxon>Glossinidae</taxon>
        <taxon>Glossina</taxon>
    </lineage>
</organism>
<proteinExistence type="predicted"/>
<dbReference type="EMBL" id="JXJN01006981">
    <property type="status" value="NOT_ANNOTATED_CDS"/>
    <property type="molecule type" value="Genomic_DNA"/>
</dbReference>
<dbReference type="AlphaFoldDB" id="A0A1B0B150"/>
<dbReference type="VEuPathDB" id="VectorBase:GPPI015373"/>
<dbReference type="Proteomes" id="UP000092460">
    <property type="component" value="Unassembled WGS sequence"/>
</dbReference>
<dbReference type="EMBL" id="JXJN01006982">
    <property type="status" value="NOT_ANNOTATED_CDS"/>
    <property type="molecule type" value="Genomic_DNA"/>
</dbReference>
<dbReference type="EMBL" id="JXJN01006980">
    <property type="status" value="NOT_ANNOTATED_CDS"/>
    <property type="molecule type" value="Genomic_DNA"/>
</dbReference>
<evidence type="ECO:0000313" key="2">
    <source>
        <dbReference type="Proteomes" id="UP000092460"/>
    </source>
</evidence>
<name>A0A1B0B150_9MUSC</name>
<sequence length="121" mass="13388">MNLNGNRVINLPPYLQLDLSVGMLPFGSSLSKYSSELELYYRDCDYDHRDDDDGDDDGGDDVILSESLKMKTTTEGAVLQTINCNDGISGRVQHSNSRGAQQKTNCAKYYAKPCLLCPDIT</sequence>
<keyword evidence="2" id="KW-1185">Reference proteome</keyword>
<reference evidence="1" key="2">
    <citation type="submission" date="2020-05" db="UniProtKB">
        <authorList>
            <consortium name="EnsemblMetazoa"/>
        </authorList>
    </citation>
    <scope>IDENTIFICATION</scope>
    <source>
        <strain evidence="1">IAEA</strain>
    </source>
</reference>
<dbReference type="EnsemblMetazoa" id="GPPI015373-RA">
    <property type="protein sequence ID" value="GPPI015373-PA"/>
    <property type="gene ID" value="GPPI015373"/>
</dbReference>
<accession>A0A1B0B150</accession>
<protein>
    <submittedName>
        <fullName evidence="1">Uncharacterized protein</fullName>
    </submittedName>
</protein>